<dbReference type="InterPro" id="IPR027434">
    <property type="entry name" value="Homing_endonucl"/>
</dbReference>
<protein>
    <submittedName>
        <fullName evidence="2">Putative LAGLIDADG homing endonuclease</fullName>
    </submittedName>
</protein>
<evidence type="ECO:0000259" key="1">
    <source>
        <dbReference type="Pfam" id="PF03161"/>
    </source>
</evidence>
<gene>
    <name evidence="2" type="primary">orf290</name>
</gene>
<dbReference type="EMBL" id="KT625387">
    <property type="protein sequence ID" value="ALO21703.1"/>
    <property type="molecule type" value="Genomic_DNA"/>
</dbReference>
<dbReference type="SUPFAM" id="SSF55608">
    <property type="entry name" value="Homing endonucleases"/>
    <property type="match status" value="1"/>
</dbReference>
<geneLocation type="chloroplast" evidence="2"/>
<dbReference type="GO" id="GO:0004519">
    <property type="term" value="F:endonuclease activity"/>
    <property type="evidence" value="ECO:0007669"/>
    <property type="project" value="UniProtKB-KW"/>
</dbReference>
<dbReference type="Gene3D" id="3.10.28.10">
    <property type="entry name" value="Homing endonucleases"/>
    <property type="match status" value="1"/>
</dbReference>
<reference evidence="2" key="1">
    <citation type="journal article" date="2015" name="BMC Evol. Biol.">
        <title>Chloroplast phylogenomic analysis of chlorophyte green algae identifies a novel lineage sister to the Sphaeropleales (Chlorophyceae).</title>
        <authorList>
            <person name="Lemieux C."/>
            <person name="Vincent A.T."/>
            <person name="Labarre A."/>
            <person name="Otis C."/>
            <person name="Turmel M."/>
        </authorList>
    </citation>
    <scope>NUCLEOTIDE SEQUENCE</scope>
</reference>
<feature type="domain" description="Homing endonuclease LAGLIDADG" evidence="1">
    <location>
        <begin position="117"/>
        <end position="224"/>
    </location>
</feature>
<dbReference type="InterPro" id="IPR004860">
    <property type="entry name" value="LAGLIDADG_dom"/>
</dbReference>
<keyword evidence="2" id="KW-0540">Nuclease</keyword>
<dbReference type="AlphaFoldDB" id="A0A0S2IEC1"/>
<keyword evidence="2" id="KW-0255">Endonuclease</keyword>
<evidence type="ECO:0000313" key="2">
    <source>
        <dbReference type="EMBL" id="ALO21703.1"/>
    </source>
</evidence>
<proteinExistence type="predicted"/>
<organism evidence="2">
    <name type="scientific">Stephanosphaera pluvialis</name>
    <dbReference type="NCBI Taxonomy" id="51712"/>
    <lineage>
        <taxon>Eukaryota</taxon>
        <taxon>Viridiplantae</taxon>
        <taxon>Chlorophyta</taxon>
        <taxon>core chlorophytes</taxon>
        <taxon>Chlorophyceae</taxon>
        <taxon>CS clade</taxon>
        <taxon>Chlamydomonadales</taxon>
        <taxon>Haematococcaceae</taxon>
        <taxon>Stephanosphaera</taxon>
    </lineage>
</organism>
<keyword evidence="2" id="KW-0934">Plastid</keyword>
<name>A0A0S2IEC1_9CHLO</name>
<sequence length="290" mass="33125">MAKLPIDSLRKSVLCGTCLTDSSLRIAKNYANARIQCRHSSRQASWFFWKWAVCLKDYIKGDTSFVFNNADGYQAKSIEKEGEILSPFRGGGVNPPTRKGEIPEAPVPEGTGASGIGKLSVATKALPALTALHSIFTKNNKDYVSRSWLNHMNDYFLMVVWLDDGSLSKSRQGYICLDSTPKNQQQVFVDYLKTVWEIEAYVVDTKLKMRNGEQRYRIAIKNQESLLRLLRIVAPIIPVKEMLYKIMFVPFNNSDLLQRWASEVSILVLPEFRSYIRDEYQAIIKKKKKL</sequence>
<keyword evidence="2" id="KW-0378">Hydrolase</keyword>
<dbReference type="Pfam" id="PF03161">
    <property type="entry name" value="LAGLIDADG_2"/>
    <property type="match status" value="1"/>
</dbReference>
<accession>A0A0S2IEC1</accession>
<keyword evidence="2" id="KW-0150">Chloroplast</keyword>